<dbReference type="Gene3D" id="3.90.180.10">
    <property type="entry name" value="Medium-chain alcohol dehydrogenases, catalytic domain"/>
    <property type="match status" value="1"/>
</dbReference>
<accession>A0A4D4LMB8</accession>
<dbReference type="InterPro" id="IPR011032">
    <property type="entry name" value="GroES-like_sf"/>
</dbReference>
<evidence type="ECO:0000256" key="2">
    <source>
        <dbReference type="SAM" id="MobiDB-lite"/>
    </source>
</evidence>
<organism evidence="4 5">
    <name type="scientific">Streptomyces violaceusniger</name>
    <dbReference type="NCBI Taxonomy" id="68280"/>
    <lineage>
        <taxon>Bacteria</taxon>
        <taxon>Bacillati</taxon>
        <taxon>Actinomycetota</taxon>
        <taxon>Actinomycetes</taxon>
        <taxon>Kitasatosporales</taxon>
        <taxon>Streptomycetaceae</taxon>
        <taxon>Streptomyces</taxon>
        <taxon>Streptomyces violaceusniger group</taxon>
    </lineage>
</organism>
<dbReference type="Gene3D" id="3.40.50.720">
    <property type="entry name" value="NAD(P)-binding Rossmann-like Domain"/>
    <property type="match status" value="1"/>
</dbReference>
<dbReference type="EMBL" id="BJHW01000002">
    <property type="protein sequence ID" value="GDY60430.1"/>
    <property type="molecule type" value="Genomic_DNA"/>
</dbReference>
<dbReference type="PANTHER" id="PTHR44154:SF1">
    <property type="entry name" value="QUINONE OXIDOREDUCTASE"/>
    <property type="match status" value="1"/>
</dbReference>
<dbReference type="PANTHER" id="PTHR44154">
    <property type="entry name" value="QUINONE OXIDOREDUCTASE"/>
    <property type="match status" value="1"/>
</dbReference>
<dbReference type="InterPro" id="IPR013154">
    <property type="entry name" value="ADH-like_N"/>
</dbReference>
<dbReference type="InterPro" id="IPR051603">
    <property type="entry name" value="Zinc-ADH_QOR/CCCR"/>
</dbReference>
<keyword evidence="5" id="KW-1185">Reference proteome</keyword>
<evidence type="ECO:0000259" key="3">
    <source>
        <dbReference type="SMART" id="SM00829"/>
    </source>
</evidence>
<evidence type="ECO:0000313" key="5">
    <source>
        <dbReference type="Proteomes" id="UP000301309"/>
    </source>
</evidence>
<gene>
    <name evidence="4" type="ORF">SVIO_110530</name>
</gene>
<sequence>MKAVQFERYGWLGVLQVVDVPRPVPGAGEVLVSVKAAGINPGEVGVREGRFHANYPATFPSGQGSDFAGITTCVGHGVANVAVGDEAIGFTDGRASQAEYVIAEARNVTRKPEGVPWEVGGALAIAGSTAYASVRAVAVQPGDTVVVSAAAGGVGSIAAQLATLAGAQVIGIASPANHEWLAAHGVTPSDMGPIRLTGSESSRSTRSSTPLEVDT</sequence>
<dbReference type="Proteomes" id="UP000301309">
    <property type="component" value="Unassembled WGS sequence"/>
</dbReference>
<dbReference type="RefSeq" id="WP_344597669.1">
    <property type="nucleotide sequence ID" value="NZ_BAAASO010000052.1"/>
</dbReference>
<comment type="caution">
    <text evidence="4">The sequence shown here is derived from an EMBL/GenBank/DDBJ whole genome shotgun (WGS) entry which is preliminary data.</text>
</comment>
<reference evidence="4 5" key="1">
    <citation type="journal article" date="2020" name="Int. J. Syst. Evol. Microbiol.">
        <title>Reclassification of Streptomyces castelarensis and Streptomyces sporoclivatus as later heterotypic synonyms of Streptomyces antimycoticus.</title>
        <authorList>
            <person name="Komaki H."/>
            <person name="Tamura T."/>
        </authorList>
    </citation>
    <scope>NUCLEOTIDE SEQUENCE [LARGE SCALE GENOMIC DNA]</scope>
    <source>
        <strain evidence="4 5">NBRC 13459</strain>
    </source>
</reference>
<dbReference type="AlphaFoldDB" id="A0A4D4LMB8"/>
<feature type="compositionally biased region" description="Low complexity" evidence="2">
    <location>
        <begin position="195"/>
        <end position="209"/>
    </location>
</feature>
<keyword evidence="1" id="KW-0521">NADP</keyword>
<evidence type="ECO:0000256" key="1">
    <source>
        <dbReference type="ARBA" id="ARBA00022857"/>
    </source>
</evidence>
<dbReference type="InterPro" id="IPR020843">
    <property type="entry name" value="ER"/>
</dbReference>
<name>A0A4D4LMB8_STRVO</name>
<dbReference type="CDD" id="cd05289">
    <property type="entry name" value="MDR_like_2"/>
    <property type="match status" value="1"/>
</dbReference>
<dbReference type="InterPro" id="IPR036291">
    <property type="entry name" value="NAD(P)-bd_dom_sf"/>
</dbReference>
<evidence type="ECO:0000313" key="4">
    <source>
        <dbReference type="EMBL" id="GDY60430.1"/>
    </source>
</evidence>
<proteinExistence type="predicted"/>
<feature type="region of interest" description="Disordered" evidence="2">
    <location>
        <begin position="189"/>
        <end position="215"/>
    </location>
</feature>
<dbReference type="SMART" id="SM00829">
    <property type="entry name" value="PKS_ER"/>
    <property type="match status" value="1"/>
</dbReference>
<dbReference type="GO" id="GO:0016491">
    <property type="term" value="F:oxidoreductase activity"/>
    <property type="evidence" value="ECO:0007669"/>
    <property type="project" value="InterPro"/>
</dbReference>
<protein>
    <recommendedName>
        <fullName evidence="3">Enoyl reductase (ER) domain-containing protein</fullName>
    </recommendedName>
</protein>
<dbReference type="SUPFAM" id="SSF51735">
    <property type="entry name" value="NAD(P)-binding Rossmann-fold domains"/>
    <property type="match status" value="1"/>
</dbReference>
<feature type="domain" description="Enoyl reductase (ER)" evidence="3">
    <location>
        <begin position="10"/>
        <end position="215"/>
    </location>
</feature>
<dbReference type="SUPFAM" id="SSF50129">
    <property type="entry name" value="GroES-like"/>
    <property type="match status" value="1"/>
</dbReference>
<dbReference type="Pfam" id="PF08240">
    <property type="entry name" value="ADH_N"/>
    <property type="match status" value="1"/>
</dbReference>